<sequence>MEDLRNKDRIPGNCVASSDKPTYGLNRNLTLTLGRRLCQARGGPYTGRAPATLRRVTHRPTSGAAASAGGVYRGPRYSVYTAYVRPAGGLQHSTHQVGYQRL</sequence>
<accession>A0AAE0Z5Z4</accession>
<dbReference type="AlphaFoldDB" id="A0AAE0Z5Z4"/>
<protein>
    <submittedName>
        <fullName evidence="1">Uncharacterized protein</fullName>
    </submittedName>
</protein>
<dbReference type="EMBL" id="JAWDGP010004563">
    <property type="protein sequence ID" value="KAK3763419.1"/>
    <property type="molecule type" value="Genomic_DNA"/>
</dbReference>
<name>A0AAE0Z5Z4_9GAST</name>
<evidence type="ECO:0000313" key="2">
    <source>
        <dbReference type="Proteomes" id="UP001283361"/>
    </source>
</evidence>
<keyword evidence="2" id="KW-1185">Reference proteome</keyword>
<evidence type="ECO:0000313" key="1">
    <source>
        <dbReference type="EMBL" id="KAK3763419.1"/>
    </source>
</evidence>
<dbReference type="Proteomes" id="UP001283361">
    <property type="component" value="Unassembled WGS sequence"/>
</dbReference>
<comment type="caution">
    <text evidence="1">The sequence shown here is derived from an EMBL/GenBank/DDBJ whole genome shotgun (WGS) entry which is preliminary data.</text>
</comment>
<reference evidence="1" key="1">
    <citation type="journal article" date="2023" name="G3 (Bethesda)">
        <title>A reference genome for the long-term kleptoplast-retaining sea slug Elysia crispata morphotype clarki.</title>
        <authorList>
            <person name="Eastman K.E."/>
            <person name="Pendleton A.L."/>
            <person name="Shaikh M.A."/>
            <person name="Suttiyut T."/>
            <person name="Ogas R."/>
            <person name="Tomko P."/>
            <person name="Gavelis G."/>
            <person name="Widhalm J.R."/>
            <person name="Wisecaver J.H."/>
        </authorList>
    </citation>
    <scope>NUCLEOTIDE SEQUENCE</scope>
    <source>
        <strain evidence="1">ECLA1</strain>
    </source>
</reference>
<gene>
    <name evidence="1" type="ORF">RRG08_050121</name>
</gene>
<proteinExistence type="predicted"/>
<organism evidence="1 2">
    <name type="scientific">Elysia crispata</name>
    <name type="common">lettuce slug</name>
    <dbReference type="NCBI Taxonomy" id="231223"/>
    <lineage>
        <taxon>Eukaryota</taxon>
        <taxon>Metazoa</taxon>
        <taxon>Spiralia</taxon>
        <taxon>Lophotrochozoa</taxon>
        <taxon>Mollusca</taxon>
        <taxon>Gastropoda</taxon>
        <taxon>Heterobranchia</taxon>
        <taxon>Euthyneura</taxon>
        <taxon>Panpulmonata</taxon>
        <taxon>Sacoglossa</taxon>
        <taxon>Placobranchoidea</taxon>
        <taxon>Plakobranchidae</taxon>
        <taxon>Elysia</taxon>
    </lineage>
</organism>